<sequence length="410" mass="46270">MINEAEKLKEIIRLDTQLSTVQDLDLLLERILTEARNITSADAGSIYIRSNDDLVFSYVQNATLAKELPPGQKLIYSIFRVKIDTQSICGYVAETGETLNIPDAYRMDKNLPFQFDSYFDHISNYKSVSMMTVPLQATGNEIIGVLQIINKQDPEGKVAAFDPEDEELCRHFASTASMALQRAQLTRALILRLIAMAELRDPKETGPHVNRVASYATEIYERLARNKEIPEEEINSARDVLRMAAMVHDVGKVAIPDRILKKPGKLTDEERLVMMGHTYLGARLFLDKHSAFDDVAAQTALRHHENWDGTGYPGYIDVKTGRPEKVDEAGNAVPLKGEEIPLFGRVVALADVYDALISKRAYKEPWPEEEVLQEIKNLRGKKFDPEVVDAFFESLDVIRSIAARYPDEEQ</sequence>
<dbReference type="InterPro" id="IPR037522">
    <property type="entry name" value="HD_GYP_dom"/>
</dbReference>
<dbReference type="InterPro" id="IPR003018">
    <property type="entry name" value="GAF"/>
</dbReference>
<dbReference type="PANTHER" id="PTHR43155:SF2">
    <property type="entry name" value="CYCLIC DI-GMP PHOSPHODIESTERASE PA4108"/>
    <property type="match status" value="1"/>
</dbReference>
<dbReference type="InterPro" id="IPR029016">
    <property type="entry name" value="GAF-like_dom_sf"/>
</dbReference>
<dbReference type="SUPFAM" id="SSF109604">
    <property type="entry name" value="HD-domain/PDEase-like"/>
    <property type="match status" value="1"/>
</dbReference>
<dbReference type="Pfam" id="PF01966">
    <property type="entry name" value="HD"/>
    <property type="match status" value="1"/>
</dbReference>
<protein>
    <recommendedName>
        <fullName evidence="1">HD-GYP domain-containing protein</fullName>
    </recommendedName>
</protein>
<dbReference type="Gene3D" id="1.10.3210.10">
    <property type="entry name" value="Hypothetical protein af1432"/>
    <property type="match status" value="1"/>
</dbReference>
<dbReference type="PROSITE" id="PS51832">
    <property type="entry name" value="HD_GYP"/>
    <property type="match status" value="1"/>
</dbReference>
<proteinExistence type="predicted"/>
<gene>
    <name evidence="2" type="ORF">LCGC14_2698710</name>
</gene>
<organism evidence="2">
    <name type="scientific">marine sediment metagenome</name>
    <dbReference type="NCBI Taxonomy" id="412755"/>
    <lineage>
        <taxon>unclassified sequences</taxon>
        <taxon>metagenomes</taxon>
        <taxon>ecological metagenomes</taxon>
    </lineage>
</organism>
<dbReference type="SMART" id="SM00471">
    <property type="entry name" value="HDc"/>
    <property type="match status" value="1"/>
</dbReference>
<accession>A0A0F8ZGK4</accession>
<dbReference type="EMBL" id="LAZR01048026">
    <property type="protein sequence ID" value="KKK92858.1"/>
    <property type="molecule type" value="Genomic_DNA"/>
</dbReference>
<dbReference type="Pfam" id="PF01590">
    <property type="entry name" value="GAF"/>
    <property type="match status" value="1"/>
</dbReference>
<dbReference type="SMART" id="SM00065">
    <property type="entry name" value="GAF"/>
    <property type="match status" value="1"/>
</dbReference>
<dbReference type="InterPro" id="IPR003607">
    <property type="entry name" value="HD/PDEase_dom"/>
</dbReference>
<name>A0A0F8ZGK4_9ZZZZ</name>
<dbReference type="AlphaFoldDB" id="A0A0F8ZGK4"/>
<dbReference type="InterPro" id="IPR006674">
    <property type="entry name" value="HD_domain"/>
</dbReference>
<dbReference type="PANTHER" id="PTHR43155">
    <property type="entry name" value="CYCLIC DI-GMP PHOSPHODIESTERASE PA4108-RELATED"/>
    <property type="match status" value="1"/>
</dbReference>
<feature type="domain" description="HD-GYP" evidence="1">
    <location>
        <begin position="183"/>
        <end position="407"/>
    </location>
</feature>
<dbReference type="Gene3D" id="3.30.450.40">
    <property type="match status" value="1"/>
</dbReference>
<evidence type="ECO:0000259" key="1">
    <source>
        <dbReference type="PROSITE" id="PS51832"/>
    </source>
</evidence>
<dbReference type="CDD" id="cd00077">
    <property type="entry name" value="HDc"/>
    <property type="match status" value="1"/>
</dbReference>
<comment type="caution">
    <text evidence="2">The sequence shown here is derived from an EMBL/GenBank/DDBJ whole genome shotgun (WGS) entry which is preliminary data.</text>
</comment>
<dbReference type="SUPFAM" id="SSF55781">
    <property type="entry name" value="GAF domain-like"/>
    <property type="match status" value="1"/>
</dbReference>
<evidence type="ECO:0000313" key="2">
    <source>
        <dbReference type="EMBL" id="KKK92858.1"/>
    </source>
</evidence>
<reference evidence="2" key="1">
    <citation type="journal article" date="2015" name="Nature">
        <title>Complex archaea that bridge the gap between prokaryotes and eukaryotes.</title>
        <authorList>
            <person name="Spang A."/>
            <person name="Saw J.H."/>
            <person name="Jorgensen S.L."/>
            <person name="Zaremba-Niedzwiedzka K."/>
            <person name="Martijn J."/>
            <person name="Lind A.E."/>
            <person name="van Eijk R."/>
            <person name="Schleper C."/>
            <person name="Guy L."/>
            <person name="Ettema T.J."/>
        </authorList>
    </citation>
    <scope>NUCLEOTIDE SEQUENCE</scope>
</reference>